<dbReference type="KEGG" id="bbae:FRD01_10995"/>
<accession>A0A5B8XQ74</accession>
<name>A0A5B8XQ74_9DELT</name>
<sequence length="164" mass="17410">MSKKFTTLGFLLLCAACSSNQDSGPWELGEDAGGDATADMNVEEDMAPLNRVYALSDFSGGYDYWGIRASSTQECLNVVLSNSVSASPFENVVSAQSVESIFIEDQACVAGAPMHKGAAPETALSASSAAGSIEIFEDYISADLTIEFEGRPAVKIQETQIEFE</sequence>
<gene>
    <name evidence="1" type="ORF">FRD01_10995</name>
</gene>
<dbReference type="Proteomes" id="UP000321595">
    <property type="component" value="Chromosome"/>
</dbReference>
<organism evidence="1 2">
    <name type="scientific">Microvenator marinus</name>
    <dbReference type="NCBI Taxonomy" id="2600177"/>
    <lineage>
        <taxon>Bacteria</taxon>
        <taxon>Deltaproteobacteria</taxon>
        <taxon>Bradymonadales</taxon>
        <taxon>Microvenatoraceae</taxon>
        <taxon>Microvenator</taxon>
    </lineage>
</organism>
<evidence type="ECO:0000313" key="1">
    <source>
        <dbReference type="EMBL" id="QED27750.1"/>
    </source>
</evidence>
<evidence type="ECO:0000313" key="2">
    <source>
        <dbReference type="Proteomes" id="UP000321595"/>
    </source>
</evidence>
<reference evidence="1 2" key="1">
    <citation type="submission" date="2019-08" db="EMBL/GenBank/DDBJ databases">
        <authorList>
            <person name="Liang Q."/>
        </authorList>
    </citation>
    <scope>NUCLEOTIDE SEQUENCE [LARGE SCALE GENOMIC DNA]</scope>
    <source>
        <strain evidence="1 2">V1718</strain>
    </source>
</reference>
<protein>
    <submittedName>
        <fullName evidence="1">Uncharacterized protein</fullName>
    </submittedName>
</protein>
<dbReference type="EMBL" id="CP042467">
    <property type="protein sequence ID" value="QED27750.1"/>
    <property type="molecule type" value="Genomic_DNA"/>
</dbReference>
<proteinExistence type="predicted"/>
<dbReference type="RefSeq" id="WP_146959563.1">
    <property type="nucleotide sequence ID" value="NZ_CP042467.1"/>
</dbReference>
<keyword evidence="2" id="KW-1185">Reference proteome</keyword>
<dbReference type="AlphaFoldDB" id="A0A5B8XQ74"/>